<evidence type="ECO:0000259" key="2">
    <source>
        <dbReference type="Pfam" id="PF06985"/>
    </source>
</evidence>
<gene>
    <name evidence="3" type="ORF">B0I35DRAFT_420225</name>
</gene>
<evidence type="ECO:0000313" key="4">
    <source>
        <dbReference type="Proteomes" id="UP000813444"/>
    </source>
</evidence>
<feature type="domain" description="Heterokaryon incompatibility" evidence="2">
    <location>
        <begin position="146"/>
        <end position="293"/>
    </location>
</feature>
<feature type="region of interest" description="Disordered" evidence="1">
    <location>
        <begin position="75"/>
        <end position="102"/>
    </location>
</feature>
<dbReference type="AlphaFoldDB" id="A0A8K0T411"/>
<evidence type="ECO:0000256" key="1">
    <source>
        <dbReference type="SAM" id="MobiDB-lite"/>
    </source>
</evidence>
<accession>A0A8K0T411</accession>
<organism evidence="3 4">
    <name type="scientific">Stachybotrys elegans</name>
    <dbReference type="NCBI Taxonomy" id="80388"/>
    <lineage>
        <taxon>Eukaryota</taxon>
        <taxon>Fungi</taxon>
        <taxon>Dikarya</taxon>
        <taxon>Ascomycota</taxon>
        <taxon>Pezizomycotina</taxon>
        <taxon>Sordariomycetes</taxon>
        <taxon>Hypocreomycetidae</taxon>
        <taxon>Hypocreales</taxon>
        <taxon>Stachybotryaceae</taxon>
        <taxon>Stachybotrys</taxon>
    </lineage>
</organism>
<dbReference type="EMBL" id="JAGPNK010000001">
    <property type="protein sequence ID" value="KAH7329448.1"/>
    <property type="molecule type" value="Genomic_DNA"/>
</dbReference>
<protein>
    <submittedName>
        <fullName evidence="3">Heterokaryon incompatibility protein-domain-containing protein</fullName>
    </submittedName>
</protein>
<evidence type="ECO:0000313" key="3">
    <source>
        <dbReference type="EMBL" id="KAH7329448.1"/>
    </source>
</evidence>
<sequence>FEMSRWHKPSCKDPDVSVQGETPHCRTCGCHWQGLVSRQVITNSPPPLPPDEPFGRMNLWWPRSVPYAKSKRNHQYKPLSSSLPSLQQDASHSAEKHSAEPVHSPIYGDGLATDEFRLVCLSAAPHEDFPVHLCLETYSQTECPEYETVSYTWGGEEGDSSLCKPIFVGPYWDVLFQTQNCWEMLRFIRPWRGIRMVWVDALCINQNNTKERGQQVAKMAQIYEQCSRVIVYLGADLILPLHGHFPARHRLHELEGDSIRPQLPKGHRLEHTRPSLRDILKRRYFSRVWVIQELVFPQRAIIRIGDVDFWTDSVTSTHLAGAVPRDWQWESTAAPWLQYMAQKALPVNSIYELLRITAESRATDPRDRLFGVVGLLQNEDARAFQPDYSLSAQHFFIGLFAHFIINMKALHLFQWAAGLSAPASSPSWIPDWRSSEPWSYLLMEPLPEHKKATNSKIVADFIKRDILKISFDPMDRRGVLFSVESHSRDLGSWDQASPESFRTVSQKRPWNRDIAVDADTGALSAYLTHFCTVSTQPVLVGKLGTLGIFKMRGATHSLFLTAEIPLNAVARPGCDHIFILDSGNSTLIYLILRQLDSPKTYKMVVSCPHLFLGNSDKIQFLDTEIPLPIQSFQRSLYDEIERTRSMLYGNLPGSDSTALFLRGCFPGVKTGWEVFSAYRGILNEQDGSSTGFETSYLSCIDARFHPRVINGFLELKFEPVDWDAMWDNYIWRTHVRYMDELGYPVEFNNPWELRWWKGWKPIFDEWDSLQLSSVLPIKARLRCDAFLPLARIQRALLKKGPGAEHHFIGCPDGLYGIRDDFNIYGSTYQIHIV</sequence>
<dbReference type="InterPro" id="IPR010730">
    <property type="entry name" value="HET"/>
</dbReference>
<reference evidence="3" key="1">
    <citation type="journal article" date="2021" name="Nat. Commun.">
        <title>Genetic determinants of endophytism in the Arabidopsis root mycobiome.</title>
        <authorList>
            <person name="Mesny F."/>
            <person name="Miyauchi S."/>
            <person name="Thiergart T."/>
            <person name="Pickel B."/>
            <person name="Atanasova L."/>
            <person name="Karlsson M."/>
            <person name="Huettel B."/>
            <person name="Barry K.W."/>
            <person name="Haridas S."/>
            <person name="Chen C."/>
            <person name="Bauer D."/>
            <person name="Andreopoulos W."/>
            <person name="Pangilinan J."/>
            <person name="LaButti K."/>
            <person name="Riley R."/>
            <person name="Lipzen A."/>
            <person name="Clum A."/>
            <person name="Drula E."/>
            <person name="Henrissat B."/>
            <person name="Kohler A."/>
            <person name="Grigoriev I.V."/>
            <person name="Martin F.M."/>
            <person name="Hacquard S."/>
        </authorList>
    </citation>
    <scope>NUCLEOTIDE SEQUENCE</scope>
    <source>
        <strain evidence="3">MPI-CAGE-CH-0235</strain>
    </source>
</reference>
<dbReference type="PANTHER" id="PTHR24148:SF81">
    <property type="entry name" value="HETEROKARYON INCOMPATIBILITY DOMAIN-CONTAINING PROTEIN"/>
    <property type="match status" value="1"/>
</dbReference>
<keyword evidence="4" id="KW-1185">Reference proteome</keyword>
<dbReference type="InterPro" id="IPR052895">
    <property type="entry name" value="HetReg/Transcr_Mod"/>
</dbReference>
<proteinExistence type="predicted"/>
<comment type="caution">
    <text evidence="3">The sequence shown here is derived from an EMBL/GenBank/DDBJ whole genome shotgun (WGS) entry which is preliminary data.</text>
</comment>
<dbReference type="PANTHER" id="PTHR24148">
    <property type="entry name" value="ANKYRIN REPEAT DOMAIN-CONTAINING PROTEIN 39 HOMOLOG-RELATED"/>
    <property type="match status" value="1"/>
</dbReference>
<dbReference type="Proteomes" id="UP000813444">
    <property type="component" value="Unassembled WGS sequence"/>
</dbReference>
<dbReference type="Pfam" id="PF06985">
    <property type="entry name" value="HET"/>
    <property type="match status" value="1"/>
</dbReference>
<name>A0A8K0T411_9HYPO</name>
<feature type="non-terminal residue" evidence="3">
    <location>
        <position position="833"/>
    </location>
</feature>
<dbReference type="OrthoDB" id="2157530at2759"/>